<accession>A0A220T6D4</accession>
<dbReference type="Pfam" id="PF03338">
    <property type="entry name" value="Pox_J1"/>
    <property type="match status" value="1"/>
</dbReference>
<organism evidence="1 2">
    <name type="scientific">Eptesipox virus</name>
    <dbReference type="NCBI Taxonomy" id="1329402"/>
    <lineage>
        <taxon>Viruses</taxon>
        <taxon>Varidnaviria</taxon>
        <taxon>Bamfordvirae</taxon>
        <taxon>Nucleocytoviricota</taxon>
        <taxon>Pokkesviricetes</taxon>
        <taxon>Chitovirales</taxon>
        <taxon>Poxviridae</taxon>
        <taxon>Chordopoxvirinae</taxon>
        <taxon>Vespertilionpoxvirus</taxon>
        <taxon>Vespertilionpoxvirus eptesipox</taxon>
    </lineage>
</organism>
<reference evidence="1 2" key="1">
    <citation type="journal article" date="2017" name="Virus Genes">
        <title>Characterization of Eptesipoxvirus, a novel poxvirus from a microchiropteran bat.</title>
        <authorList>
            <person name="Tu S.L."/>
            <person name="Nakazawa Y."/>
            <person name="Gao J."/>
            <person name="Wilkins K."/>
            <person name="Gallardo-Romero N."/>
            <person name="Li Y."/>
            <person name="Emerson G.L."/>
            <person name="Carroll D.S."/>
            <person name="Upton C."/>
        </authorList>
    </citation>
    <scope>NUCLEOTIDE SEQUENCE [LARGE SCALE GENOMIC DNA]</scope>
    <source>
        <strain evidence="1 2">Washington</strain>
    </source>
</reference>
<protein>
    <submittedName>
        <fullName evidence="1">IMV membrane protein, virion morphogenesis</fullName>
    </submittedName>
</protein>
<evidence type="ECO:0000313" key="2">
    <source>
        <dbReference type="Proteomes" id="UP000217428"/>
    </source>
</evidence>
<evidence type="ECO:0000313" key="1">
    <source>
        <dbReference type="EMBL" id="ASK51270.1"/>
    </source>
</evidence>
<sequence>MDHDKYLLTMFFANDKSFFKYLSEQDDEIAMMDVSCIIEHLNFLLMLLIKSKEKLEAIGHCYEPLSEDFKSVMDFSSMTEMKQLLNKTPINVNDVSVKVDKGYLLDFVISMIRLKNSVDYKTPKHVTYIDPRHNQLLSNILKIINKSE</sequence>
<dbReference type="InterPro" id="IPR005006">
    <property type="entry name" value="Poxvirus_J1"/>
</dbReference>
<proteinExistence type="predicted"/>
<dbReference type="OrthoDB" id="15626at10239"/>
<gene>
    <name evidence="1" type="ORF">EPTV-WA-069</name>
</gene>
<keyword evidence="2" id="KW-1185">Reference proteome</keyword>
<dbReference type="EMBL" id="KY747497">
    <property type="protein sequence ID" value="ASK51270.1"/>
    <property type="molecule type" value="Genomic_DNA"/>
</dbReference>
<dbReference type="Proteomes" id="UP000217428">
    <property type="component" value="Segment"/>
</dbReference>
<name>A0A220T6D4_9POXV</name>